<dbReference type="InterPro" id="IPR036855">
    <property type="entry name" value="Znf_CCCH_sf"/>
</dbReference>
<dbReference type="STRING" id="1003232.J9D488"/>
<evidence type="ECO:0000256" key="1">
    <source>
        <dbReference type="ARBA" id="ARBA00022723"/>
    </source>
</evidence>
<evidence type="ECO:0000313" key="7">
    <source>
        <dbReference type="Proteomes" id="UP000003163"/>
    </source>
</evidence>
<dbReference type="AlphaFoldDB" id="J9D488"/>
<dbReference type="SMART" id="SM00356">
    <property type="entry name" value="ZnF_C3H1"/>
    <property type="match status" value="1"/>
</dbReference>
<gene>
    <name evidence="6" type="ORF">EDEG_02993</name>
</gene>
<dbReference type="PANTHER" id="PTHR12681">
    <property type="entry name" value="ZINC FINGER-CONTAINING PROTEIN P48ZNF"/>
    <property type="match status" value="1"/>
</dbReference>
<dbReference type="Gene3D" id="4.10.1000.10">
    <property type="entry name" value="Zinc finger, CCCH-type"/>
    <property type="match status" value="1"/>
</dbReference>
<dbReference type="InterPro" id="IPR032378">
    <property type="entry name" value="ZC3H15/TMA46_C"/>
</dbReference>
<feature type="zinc finger region" description="C3H1-type" evidence="4">
    <location>
        <begin position="75"/>
        <end position="102"/>
    </location>
</feature>
<comment type="caution">
    <text evidence="6">The sequence shown here is derived from an EMBL/GenBank/DDBJ whole genome shotgun (WGS) entry which is preliminary data.</text>
</comment>
<dbReference type="GO" id="GO:0008270">
    <property type="term" value="F:zinc ion binding"/>
    <property type="evidence" value="ECO:0007669"/>
    <property type="project" value="UniProtKB-KW"/>
</dbReference>
<proteinExistence type="predicted"/>
<dbReference type="PANTHER" id="PTHR12681:SF0">
    <property type="entry name" value="ZINC FINGER CCCH DOMAIN-CONTAINING PROTEIN 15"/>
    <property type="match status" value="1"/>
</dbReference>
<reference evidence="6 7" key="1">
    <citation type="submission" date="2011-08" db="EMBL/GenBank/DDBJ databases">
        <authorList>
            <person name="Liu Z.J."/>
            <person name="Shi F.L."/>
            <person name="Lu J.Q."/>
            <person name="Li M."/>
            <person name="Wang Z.L."/>
        </authorList>
    </citation>
    <scope>NUCLEOTIDE SEQUENCE [LARGE SCALE GENOMIC DNA]</scope>
    <source>
        <strain evidence="6 7">USNM 41457</strain>
    </source>
</reference>
<evidence type="ECO:0000256" key="2">
    <source>
        <dbReference type="ARBA" id="ARBA00022771"/>
    </source>
</evidence>
<organism evidence="6 7">
    <name type="scientific">Edhazardia aedis (strain USNM 41457)</name>
    <name type="common">Microsporidian parasite</name>
    <dbReference type="NCBI Taxonomy" id="1003232"/>
    <lineage>
        <taxon>Eukaryota</taxon>
        <taxon>Fungi</taxon>
        <taxon>Fungi incertae sedis</taxon>
        <taxon>Microsporidia</taxon>
        <taxon>Edhazardia</taxon>
    </lineage>
</organism>
<sequence>MAKPKKNEKPKTAKEVKKEIEDKTFGMKNKKKSREVKKQIDKISTIQQVEKKKKKEELEKNRIHLVQPKAPAGVDPKTIPCVYYLNQMCEKGDKCKYGHEKKLIKQEIETEKVEDEQSKLVCRFLVDAINEGQYLKNWKCPNDRCKDIHKLNEVGDTEITLEEFIELSRQTLSEKLTPLTEETFKRWKEKRKREDELHKKRVDALKKGISGTALFKERPDVFVDDEEAVDVDYKERNYKEEDDDDEEYDEISKCLDNMTI</sequence>
<feature type="domain" description="C3H1-type" evidence="5">
    <location>
        <begin position="75"/>
        <end position="102"/>
    </location>
</feature>
<evidence type="ECO:0000313" key="6">
    <source>
        <dbReference type="EMBL" id="EJW02596.1"/>
    </source>
</evidence>
<name>J9D488_EDHAE</name>
<dbReference type="OMA" id="AMIFKPV"/>
<dbReference type="Pfam" id="PF16543">
    <property type="entry name" value="DFRP_C"/>
    <property type="match status" value="1"/>
</dbReference>
<dbReference type="Gene3D" id="6.20.400.10">
    <property type="match status" value="1"/>
</dbReference>
<dbReference type="SUPFAM" id="SSF90229">
    <property type="entry name" value="CCCH zinc finger"/>
    <property type="match status" value="1"/>
</dbReference>
<evidence type="ECO:0000256" key="4">
    <source>
        <dbReference type="PROSITE-ProRule" id="PRU00723"/>
    </source>
</evidence>
<reference evidence="7" key="2">
    <citation type="submission" date="2015-07" db="EMBL/GenBank/DDBJ databases">
        <title>Contrasting host-pathogen interactions and genome evolution in two generalist and specialist microsporidian pathogens of mosquitoes.</title>
        <authorList>
            <consortium name="The Broad Institute Genomics Platform"/>
            <consortium name="The Broad Institute Genome Sequencing Center for Infectious Disease"/>
            <person name="Cuomo C.A."/>
            <person name="Sanscrainte N.D."/>
            <person name="Goldberg J.M."/>
            <person name="Heiman D."/>
            <person name="Young S."/>
            <person name="Zeng Q."/>
            <person name="Becnel J.J."/>
            <person name="Birren B.W."/>
        </authorList>
    </citation>
    <scope>NUCLEOTIDE SEQUENCE [LARGE SCALE GENOMIC DNA]</scope>
    <source>
        <strain evidence="7">USNM 41457</strain>
    </source>
</reference>
<accession>J9D488</accession>
<dbReference type="Proteomes" id="UP000003163">
    <property type="component" value="Unassembled WGS sequence"/>
</dbReference>
<dbReference type="HOGENOM" id="CLU_061846_0_0_1"/>
<dbReference type="InterPro" id="IPR000571">
    <property type="entry name" value="Znf_CCCH"/>
</dbReference>
<dbReference type="InParanoid" id="J9D488"/>
<evidence type="ECO:0000256" key="3">
    <source>
        <dbReference type="ARBA" id="ARBA00022833"/>
    </source>
</evidence>
<dbReference type="GO" id="GO:0005829">
    <property type="term" value="C:cytosol"/>
    <property type="evidence" value="ECO:0007669"/>
    <property type="project" value="TreeGrafter"/>
</dbReference>
<keyword evidence="7" id="KW-1185">Reference proteome</keyword>
<dbReference type="GO" id="GO:0002181">
    <property type="term" value="P:cytoplasmic translation"/>
    <property type="evidence" value="ECO:0007669"/>
    <property type="project" value="TreeGrafter"/>
</dbReference>
<dbReference type="OrthoDB" id="278280at2759"/>
<dbReference type="EMBL" id="AFBI03000063">
    <property type="protein sequence ID" value="EJW02596.1"/>
    <property type="molecule type" value="Genomic_DNA"/>
</dbReference>
<keyword evidence="3 4" id="KW-0862">Zinc</keyword>
<dbReference type="FunCoup" id="J9D488">
    <property type="interactions" value="304"/>
</dbReference>
<dbReference type="PROSITE" id="PS50103">
    <property type="entry name" value="ZF_C3H1"/>
    <property type="match status" value="1"/>
</dbReference>
<protein>
    <recommendedName>
        <fullName evidence="5">C3H1-type domain-containing protein</fullName>
    </recommendedName>
</protein>
<keyword evidence="1 4" id="KW-0479">Metal-binding</keyword>
<evidence type="ECO:0000259" key="5">
    <source>
        <dbReference type="PROSITE" id="PS50103"/>
    </source>
</evidence>
<keyword evidence="2 4" id="KW-0863">Zinc-finger</keyword>
<dbReference type="GO" id="GO:0003729">
    <property type="term" value="F:mRNA binding"/>
    <property type="evidence" value="ECO:0007669"/>
    <property type="project" value="TreeGrafter"/>
</dbReference>
<dbReference type="VEuPathDB" id="MicrosporidiaDB:EDEG_02993"/>